<evidence type="ECO:0000313" key="1">
    <source>
        <dbReference type="EMBL" id="PHM37156.1"/>
    </source>
</evidence>
<reference evidence="1 4" key="3">
    <citation type="journal article" date="2017" name="Nat. Microbiol.">
        <title>Natural product diversity associated with the nematode symbionts Photorhabdus and Xenorhabdus.</title>
        <authorList>
            <person name="Tobias N.J."/>
            <person name="Wolff H."/>
            <person name="Djahanschiri B."/>
            <person name="Grundmann F."/>
            <person name="Kronenwerth M."/>
            <person name="Shi Y.M."/>
            <person name="Simonyi S."/>
            <person name="Grun P."/>
            <person name="Shapiro-Ilan D."/>
            <person name="Pidot S.J."/>
            <person name="Stinear T.P."/>
            <person name="Ebersberger I."/>
            <person name="Bode H.B."/>
        </authorList>
    </citation>
    <scope>NUCLEOTIDE SEQUENCE [LARGE SCALE GENOMIC DNA]</scope>
    <source>
        <strain evidence="1 4">DSM 16336</strain>
    </source>
</reference>
<dbReference type="Proteomes" id="UP000196435">
    <property type="component" value="Unassembled WGS sequence"/>
</dbReference>
<dbReference type="Pfam" id="PF06992">
    <property type="entry name" value="Phage_lambda_P"/>
    <property type="match status" value="1"/>
</dbReference>
<dbReference type="Proteomes" id="UP000224871">
    <property type="component" value="Unassembled WGS sequence"/>
</dbReference>
<dbReference type="AlphaFoldDB" id="A0A1N6N208"/>
<dbReference type="GO" id="GO:0006270">
    <property type="term" value="P:DNA replication initiation"/>
    <property type="evidence" value="ECO:0007669"/>
    <property type="project" value="InterPro"/>
</dbReference>
<organism evidence="2 3">
    <name type="scientific">Xenorhabdus innexi</name>
    <dbReference type="NCBI Taxonomy" id="290109"/>
    <lineage>
        <taxon>Bacteria</taxon>
        <taxon>Pseudomonadati</taxon>
        <taxon>Pseudomonadota</taxon>
        <taxon>Gammaproteobacteria</taxon>
        <taxon>Enterobacterales</taxon>
        <taxon>Morganellaceae</taxon>
        <taxon>Xenorhabdus</taxon>
    </lineage>
</organism>
<protein>
    <submittedName>
        <fullName evidence="1">DNA replication protein</fullName>
    </submittedName>
    <submittedName>
        <fullName evidence="2">Replication protein P</fullName>
    </submittedName>
</protein>
<gene>
    <name evidence="1" type="ORF">Xinn_01123</name>
    <name evidence="2" type="ORF">XIS1_900097</name>
</gene>
<evidence type="ECO:0000313" key="2">
    <source>
        <dbReference type="EMBL" id="SIP75062.1"/>
    </source>
</evidence>
<accession>A0A1N6N208</accession>
<dbReference type="OrthoDB" id="5675790at2"/>
<dbReference type="EMBL" id="FTLG01000237">
    <property type="protein sequence ID" value="SIP75062.1"/>
    <property type="molecule type" value="Genomic_DNA"/>
</dbReference>
<sequence>MNRNLVTAIKNRDGAALSQLSAGQQPNRQPVVNENAERLVNVLFENLKQVFPAATQTNLRNASDETLAKQQWIAAFAENGVRTKEQISAGMRQARASESPFWPSPGLFVTWCKQGEAIAIGLPTEDELYEVFRDYCQHRGWGNYEWPSSACYWMVTKIHAEMMRQNLTDSEVKKLCGRELKVMAKRIQAGEKIPEPITQIEEKYTPSDEGSVISSLWLIKRALGCNLSRQEYEHQFYNERLKALRK</sequence>
<dbReference type="EMBL" id="NIBU01000009">
    <property type="protein sequence ID" value="PHM37156.1"/>
    <property type="molecule type" value="Genomic_DNA"/>
</dbReference>
<evidence type="ECO:0000313" key="4">
    <source>
        <dbReference type="Proteomes" id="UP000224871"/>
    </source>
</evidence>
<reference evidence="2" key="1">
    <citation type="submission" date="2016-12" db="EMBL/GenBank/DDBJ databases">
        <authorList>
            <person name="Song W.-J."/>
            <person name="Kurnit D.M."/>
        </authorList>
    </citation>
    <scope>NUCLEOTIDE SEQUENCE [LARGE SCALE GENOMIC DNA]</scope>
    <source>
        <strain evidence="2">HGB1681</strain>
    </source>
</reference>
<dbReference type="InterPro" id="IPR009731">
    <property type="entry name" value="P-like"/>
</dbReference>
<proteinExistence type="predicted"/>
<name>A0A1N6N208_9GAMM</name>
<keyword evidence="4" id="KW-1185">Reference proteome</keyword>
<evidence type="ECO:0000313" key="3">
    <source>
        <dbReference type="Proteomes" id="UP000196435"/>
    </source>
</evidence>
<reference evidence="3" key="2">
    <citation type="submission" date="2016-12" db="EMBL/GenBank/DDBJ databases">
        <authorList>
            <person name="Gaudriault S."/>
        </authorList>
    </citation>
    <scope>NUCLEOTIDE SEQUENCE [LARGE SCALE GENOMIC DNA]</scope>
    <source>
        <strain evidence="3">HGB1681 (deposited as PTA-6826 in the American Type Culture Collection)</strain>
    </source>
</reference>
<dbReference type="RefSeq" id="WP_086954342.1">
    <property type="nucleotide sequence ID" value="NZ_CAWNQC010000292.1"/>
</dbReference>